<evidence type="ECO:0000256" key="4">
    <source>
        <dbReference type="SAM" id="Phobius"/>
    </source>
</evidence>
<dbReference type="Proteomes" id="UP000594260">
    <property type="component" value="Unplaced"/>
</dbReference>
<dbReference type="GO" id="GO:0009306">
    <property type="term" value="P:protein secretion"/>
    <property type="evidence" value="ECO:0007669"/>
    <property type="project" value="TreeGrafter"/>
</dbReference>
<organism evidence="5 6">
    <name type="scientific">Varroa destructor</name>
    <name type="common">Honeybee mite</name>
    <dbReference type="NCBI Taxonomy" id="109461"/>
    <lineage>
        <taxon>Eukaryota</taxon>
        <taxon>Metazoa</taxon>
        <taxon>Ecdysozoa</taxon>
        <taxon>Arthropoda</taxon>
        <taxon>Chelicerata</taxon>
        <taxon>Arachnida</taxon>
        <taxon>Acari</taxon>
        <taxon>Parasitiformes</taxon>
        <taxon>Mesostigmata</taxon>
        <taxon>Gamasina</taxon>
        <taxon>Dermanyssoidea</taxon>
        <taxon>Varroidae</taxon>
        <taxon>Varroa</taxon>
    </lineage>
</organism>
<dbReference type="GO" id="GO:0006888">
    <property type="term" value="P:endoplasmic reticulum to Golgi vesicle-mediated transport"/>
    <property type="evidence" value="ECO:0007669"/>
    <property type="project" value="TreeGrafter"/>
</dbReference>
<feature type="region of interest" description="Disordered" evidence="3">
    <location>
        <begin position="682"/>
        <end position="749"/>
    </location>
</feature>
<feature type="compositionally biased region" description="Basic residues" evidence="3">
    <location>
        <begin position="691"/>
        <end position="708"/>
    </location>
</feature>
<dbReference type="OrthoDB" id="6022771at2759"/>
<evidence type="ECO:0000313" key="5">
    <source>
        <dbReference type="EnsemblMetazoa" id="XP_022646385"/>
    </source>
</evidence>
<evidence type="ECO:0000256" key="3">
    <source>
        <dbReference type="SAM" id="MobiDB-lite"/>
    </source>
</evidence>
<dbReference type="PANTHER" id="PTHR23158">
    <property type="entry name" value="MELANOMA INHIBITORY ACTIVITY-RELATED"/>
    <property type="match status" value="1"/>
</dbReference>
<feature type="compositionally biased region" description="Polar residues" evidence="3">
    <location>
        <begin position="529"/>
        <end position="544"/>
    </location>
</feature>
<dbReference type="GeneID" id="111244065"/>
<evidence type="ECO:0000313" key="6">
    <source>
        <dbReference type="Proteomes" id="UP000594260"/>
    </source>
</evidence>
<dbReference type="InParanoid" id="A0A7M7J3J0"/>
<accession>A0A7M7J3J0</accession>
<feature type="compositionally biased region" description="Basic and acidic residues" evidence="3">
    <location>
        <begin position="723"/>
        <end position="746"/>
    </location>
</feature>
<sequence>MYPRLKSANPIFFLIFYAVIYAINIAVTIEISFRLVQQDIGPMTPMVDSRNSTILLSLRYIKNNQTLSCLVDVSLAVRRRGAERNVTMAHPVVKFAEILALIFLFASVLSIIWAKDLPKTVKCLDKLCEGSQGETIAPHAVPSDHDLKLSFEESDHLQILGNADKYYLAKDLKTGKVGLVSKTFVKKFDESPHATIEVDLSSLLAERQNVASALQPSPTSDRLCVVDGTTLDGDVCKDPVSTQYTVTVRPNARVAENDDGLKEDERPHEASSSFKPTPGIEDLPASSAPSAESNSFSRNIFQKVYQEFIAPFGQEIELSEVDCGAECLLNTGAIAQDLDGKSAGSAPKTSYNLPSNAVQTKATGTTSKGISVDETRIANRLETNISSYNIVNDEVNVNASIAAAAASVSPETENSDEGKSPKLSTGGEGSENFASDQAIRPEAKKVEKTADTDNSSVTADQPLKPDFNGEKAENPAQNVVTGPLLATAPEKLIPQTQDISAVMPDPDASVENAKPGSKRNAATEGVVWSDSNVLSQPGNSQTGFSEEVLTPQLEKNSDGSNISIADPAEHTVQSAGDGDRQGAKTVSAKVDIAEAIIEAFPSADEAQRKPSEPLLTSKDPDLAFSNQAAVETQHQIKVASSSPREITQSQKTPKLEPVVNVKGSAPNKLQPKVVVGQTHINPTKVNNFKPPRTRTTHGHFHRSHLHSHGGHEHFHSGLGHSHNGHEHSYDTHGHGNSHEVGNEHSPPRQSETLLLQDPFKGHSYIEEKPDTFPALTETKTYSKVVQPGIVGETPSESNIHPDSGSGLAVNAVANDKPAPVSDNGQRQQNPVGEPSEYTVNTLEQTCERKDGVSCDGGPAVPLGQEKHVKLQSAEDEATKSARAKKRRRQDDTLDSAIREYVGLVLSVIPDPLHRLLWDLEEQGVSTHVVVLTFLCGLVGSFLLIFFNCISMNSKEGTLSDYIARLEQQLFALKKEREILLETKDTGHGLVVGTTGGDQALPNELIEHHERELEMILARANNVEQEVQQLQEQIEQVKAERDAYSDDVNEKLQEYEKELSELRFDVETSRREVERKDRELQVKNGTLSELQASNAELLEEAKIWDERVNELTSREEINLAEMSKLQQLLEEKCAEVEALEESLKSMNIFEKAQEAFSDGDEKEIMKRLVDVQRAQKQSEELMSMNTTLQSELTEAKKQCDRWRTEVDQLKECLQQAEKDKRDSEQKLTVLTEYFKDKELKLQRDVVMHETLRQQKESDALTVSEQLDLYREQTANLQAEVASMKEEIEVSERRYKRHLMEQEKKTHENWMAFKNANKTIEDLNAETQVLRQQIIAAEAAQRTLTQAAALPQDRPRPPPPLPLPKGAQIPLLPLPLLNGLKASEMPSPPSARYTNGARCTPPVGVVPLPTVLYQTKSSSSRHSSERKDHQSHRRREDDHEEGRSERKSRGDKAIDRSEPHRDRNRNRETAERRRERKEQQMLLEREKASPANSASITSGEQQQQSRRGANKASELDRDPSTPSVVGIADSSGICGGSTVKENGSASNGRSVHSGGSKGGVISPELRRTFAHRRSDRTDRGRADCYDRNERNQGDLGDRPNRDYGERSPRDNPRR</sequence>
<dbReference type="GO" id="GO:0035459">
    <property type="term" value="P:vesicle cargo loading"/>
    <property type="evidence" value="ECO:0007669"/>
    <property type="project" value="TreeGrafter"/>
</dbReference>
<keyword evidence="4" id="KW-0812">Transmembrane</keyword>
<feature type="region of interest" description="Disordered" evidence="3">
    <location>
        <begin position="1378"/>
        <end position="1397"/>
    </location>
</feature>
<feature type="coiled-coil region" evidence="2">
    <location>
        <begin position="1170"/>
        <end position="1232"/>
    </location>
</feature>
<feature type="compositionally biased region" description="Basic and acidic residues" evidence="3">
    <location>
        <begin position="1420"/>
        <end position="1486"/>
    </location>
</feature>
<feature type="region of interest" description="Disordered" evidence="3">
    <location>
        <begin position="791"/>
        <end position="835"/>
    </location>
</feature>
<evidence type="ECO:0008006" key="7">
    <source>
        <dbReference type="Google" id="ProtNLM"/>
    </source>
</evidence>
<dbReference type="InterPro" id="IPR051500">
    <property type="entry name" value="cTAGE_MIA/OTOR"/>
</dbReference>
<feature type="compositionally biased region" description="Basic and acidic residues" evidence="3">
    <location>
        <begin position="1573"/>
        <end position="1612"/>
    </location>
</feature>
<protein>
    <recommendedName>
        <fullName evidence="7">Transport and Golgi organization protein 1</fullName>
    </recommendedName>
</protein>
<proteinExistence type="predicted"/>
<feature type="region of interest" description="Disordered" evidence="3">
    <location>
        <begin position="1346"/>
        <end position="1366"/>
    </location>
</feature>
<feature type="compositionally biased region" description="Basic and acidic residues" evidence="3">
    <location>
        <begin position="439"/>
        <end position="451"/>
    </location>
</feature>
<evidence type="ECO:0000256" key="1">
    <source>
        <dbReference type="ARBA" id="ARBA00023054"/>
    </source>
</evidence>
<dbReference type="RefSeq" id="XP_022646385.1">
    <property type="nucleotide sequence ID" value="XM_022790650.1"/>
</dbReference>
<dbReference type="EnsemblMetazoa" id="XM_022790650">
    <property type="protein sequence ID" value="XP_022646385"/>
    <property type="gene ID" value="LOC111244065"/>
</dbReference>
<feature type="coiled-coil region" evidence="2">
    <location>
        <begin position="962"/>
        <end position="1141"/>
    </location>
</feature>
<name>A0A7M7J3J0_VARDE</name>
<dbReference type="KEGG" id="vde:111244065"/>
<evidence type="ECO:0000256" key="2">
    <source>
        <dbReference type="SAM" id="Coils"/>
    </source>
</evidence>
<feature type="region of interest" description="Disordered" evidence="3">
    <location>
        <begin position="1412"/>
        <end position="1612"/>
    </location>
</feature>
<feature type="compositionally biased region" description="Polar residues" evidence="3">
    <location>
        <begin position="1488"/>
        <end position="1505"/>
    </location>
</feature>
<keyword evidence="1 2" id="KW-0175">Coiled coil</keyword>
<dbReference type="PANTHER" id="PTHR23158:SF33">
    <property type="entry name" value="TRANSPORT AND GOLGI ORGANIZATION PROTEIN 1"/>
    <property type="match status" value="1"/>
</dbReference>
<reference evidence="5" key="1">
    <citation type="submission" date="2021-01" db="UniProtKB">
        <authorList>
            <consortium name="EnsemblMetazoa"/>
        </authorList>
    </citation>
    <scope>IDENTIFICATION</scope>
</reference>
<dbReference type="GO" id="GO:0070971">
    <property type="term" value="C:endoplasmic reticulum exit site"/>
    <property type="evidence" value="ECO:0007669"/>
    <property type="project" value="TreeGrafter"/>
</dbReference>
<feature type="transmembrane region" description="Helical" evidence="4">
    <location>
        <begin position="92"/>
        <end position="114"/>
    </location>
</feature>
<keyword evidence="4" id="KW-0472">Membrane</keyword>
<feature type="region of interest" description="Disordered" evidence="3">
    <location>
        <begin position="498"/>
        <end position="545"/>
    </location>
</feature>
<feature type="coiled-coil region" evidence="2">
    <location>
        <begin position="1265"/>
        <end position="1338"/>
    </location>
</feature>
<feature type="region of interest" description="Disordered" evidence="3">
    <location>
        <begin position="249"/>
        <end position="292"/>
    </location>
</feature>
<feature type="compositionally biased region" description="Polar residues" evidence="3">
    <location>
        <begin position="1537"/>
        <end position="1548"/>
    </location>
</feature>
<feature type="region of interest" description="Disordered" evidence="3">
    <location>
        <begin position="849"/>
        <end position="889"/>
    </location>
</feature>
<feature type="transmembrane region" description="Helical" evidence="4">
    <location>
        <begin position="12"/>
        <end position="36"/>
    </location>
</feature>
<dbReference type="GO" id="GO:0005789">
    <property type="term" value="C:endoplasmic reticulum membrane"/>
    <property type="evidence" value="ECO:0007669"/>
    <property type="project" value="TreeGrafter"/>
</dbReference>
<feature type="compositionally biased region" description="Basic and acidic residues" evidence="3">
    <location>
        <begin position="255"/>
        <end position="269"/>
    </location>
</feature>
<keyword evidence="6" id="KW-1185">Reference proteome</keyword>
<keyword evidence="4" id="KW-1133">Transmembrane helix</keyword>
<feature type="region of interest" description="Disordered" evidence="3">
    <location>
        <begin position="406"/>
        <end position="476"/>
    </location>
</feature>